<dbReference type="Gene3D" id="1.10.3380.10">
    <property type="entry name" value="Sec63 N-terminal domain-like domain"/>
    <property type="match status" value="1"/>
</dbReference>
<protein>
    <submittedName>
        <fullName evidence="6">DNA polymerase theta/eta</fullName>
    </submittedName>
</protein>
<evidence type="ECO:0000259" key="5">
    <source>
        <dbReference type="Pfam" id="PF02889"/>
    </source>
</evidence>
<dbReference type="PANTHER" id="PTHR24075">
    <property type="entry name" value="SEC63 DOMAIN-CONTAINING"/>
    <property type="match status" value="1"/>
</dbReference>
<dbReference type="GO" id="GO:0006614">
    <property type="term" value="P:SRP-dependent cotranslational protein targeting to membrane"/>
    <property type="evidence" value="ECO:0007669"/>
    <property type="project" value="TreeGrafter"/>
</dbReference>
<proteinExistence type="predicted"/>
<dbReference type="Proteomes" id="UP000023152">
    <property type="component" value="Unassembled WGS sequence"/>
</dbReference>
<dbReference type="EMBL" id="ASPP01014256">
    <property type="protein sequence ID" value="ETO18916.1"/>
    <property type="molecule type" value="Genomic_DNA"/>
</dbReference>
<accession>X6MYP7</accession>
<keyword evidence="7" id="KW-1185">Reference proteome</keyword>
<dbReference type="InterPro" id="IPR004179">
    <property type="entry name" value="Sec63-dom"/>
</dbReference>
<sequence>MGKNTELENVFEASYVKKSCALLTAHLMGLPIPEVLHDEYLFVLQEAPRLLDVMIDMTLSRERYWAQGTQLIQVKQAVVQGVWPFEPKLKQLPHWTLGIEKLLNTKGFFDLTQLNSLDPVKLREILSEAYTKGSNDVSHLISESENAQSPDSKTPDQR</sequence>
<evidence type="ECO:0000313" key="7">
    <source>
        <dbReference type="Proteomes" id="UP000023152"/>
    </source>
</evidence>
<dbReference type="PANTHER" id="PTHR24075:SF0">
    <property type="entry name" value="TRANSLOCATION PROTEIN SEC63 HOMOLOG"/>
    <property type="match status" value="1"/>
</dbReference>
<dbReference type="Pfam" id="PF02889">
    <property type="entry name" value="Sec63"/>
    <property type="match status" value="1"/>
</dbReference>
<reference evidence="6 7" key="1">
    <citation type="journal article" date="2013" name="Curr. Biol.">
        <title>The Genome of the Foraminiferan Reticulomyxa filosa.</title>
        <authorList>
            <person name="Glockner G."/>
            <person name="Hulsmann N."/>
            <person name="Schleicher M."/>
            <person name="Noegel A.A."/>
            <person name="Eichinger L."/>
            <person name="Gallinger C."/>
            <person name="Pawlowski J."/>
            <person name="Sierra R."/>
            <person name="Euteneuer U."/>
            <person name="Pillet L."/>
            <person name="Moustafa A."/>
            <person name="Platzer M."/>
            <person name="Groth M."/>
            <person name="Szafranski K."/>
            <person name="Schliwa M."/>
        </authorList>
    </citation>
    <scope>NUCLEOTIDE SEQUENCE [LARGE SCALE GENOMIC DNA]</scope>
</reference>
<evidence type="ECO:0000256" key="1">
    <source>
        <dbReference type="ARBA" id="ARBA00004141"/>
    </source>
</evidence>
<gene>
    <name evidence="6" type="ORF">RFI_18329</name>
</gene>
<evidence type="ECO:0000256" key="2">
    <source>
        <dbReference type="ARBA" id="ARBA00022692"/>
    </source>
</evidence>
<dbReference type="GO" id="GO:0006620">
    <property type="term" value="P:post-translational protein targeting to endoplasmic reticulum membrane"/>
    <property type="evidence" value="ECO:0007669"/>
    <property type="project" value="TreeGrafter"/>
</dbReference>
<dbReference type="SUPFAM" id="SSF158702">
    <property type="entry name" value="Sec63 N-terminal domain-like"/>
    <property type="match status" value="1"/>
</dbReference>
<comment type="subcellular location">
    <subcellularLocation>
        <location evidence="1">Membrane</location>
        <topology evidence="1">Multi-pass membrane protein</topology>
    </subcellularLocation>
</comment>
<dbReference type="GO" id="GO:0003723">
    <property type="term" value="F:RNA binding"/>
    <property type="evidence" value="ECO:0007669"/>
    <property type="project" value="TreeGrafter"/>
</dbReference>
<keyword evidence="2" id="KW-0812">Transmembrane</keyword>
<dbReference type="AlphaFoldDB" id="X6MYP7"/>
<dbReference type="GO" id="GO:0008320">
    <property type="term" value="F:protein transmembrane transporter activity"/>
    <property type="evidence" value="ECO:0007669"/>
    <property type="project" value="TreeGrafter"/>
</dbReference>
<evidence type="ECO:0000313" key="6">
    <source>
        <dbReference type="EMBL" id="ETO18916.1"/>
    </source>
</evidence>
<feature type="domain" description="SEC63" evidence="5">
    <location>
        <begin position="17"/>
        <end position="90"/>
    </location>
</feature>
<evidence type="ECO:0000256" key="3">
    <source>
        <dbReference type="ARBA" id="ARBA00022989"/>
    </source>
</evidence>
<name>X6MYP7_RETFI</name>
<keyword evidence="3" id="KW-1133">Transmembrane helix</keyword>
<organism evidence="6 7">
    <name type="scientific">Reticulomyxa filosa</name>
    <dbReference type="NCBI Taxonomy" id="46433"/>
    <lineage>
        <taxon>Eukaryota</taxon>
        <taxon>Sar</taxon>
        <taxon>Rhizaria</taxon>
        <taxon>Retaria</taxon>
        <taxon>Foraminifera</taxon>
        <taxon>Monothalamids</taxon>
        <taxon>Reticulomyxidae</taxon>
        <taxon>Reticulomyxa</taxon>
    </lineage>
</organism>
<evidence type="ECO:0000256" key="4">
    <source>
        <dbReference type="ARBA" id="ARBA00023136"/>
    </source>
</evidence>
<keyword evidence="4" id="KW-0472">Membrane</keyword>
<comment type="caution">
    <text evidence="6">The sequence shown here is derived from an EMBL/GenBank/DDBJ whole genome shotgun (WGS) entry which is preliminary data.</text>
</comment>
<dbReference type="GO" id="GO:0031207">
    <property type="term" value="C:Sec62/Sec63 complex"/>
    <property type="evidence" value="ECO:0007669"/>
    <property type="project" value="TreeGrafter"/>
</dbReference>